<dbReference type="HOGENOM" id="CLU_1048855_0_0_9"/>
<evidence type="ECO:0000313" key="2">
    <source>
        <dbReference type="EMBL" id="ERL63802.1"/>
    </source>
</evidence>
<organism evidence="2 3">
    <name type="scientific">Schleiferilactobacillus shenzhenensis LY-73</name>
    <dbReference type="NCBI Taxonomy" id="1231336"/>
    <lineage>
        <taxon>Bacteria</taxon>
        <taxon>Bacillati</taxon>
        <taxon>Bacillota</taxon>
        <taxon>Bacilli</taxon>
        <taxon>Lactobacillales</taxon>
        <taxon>Lactobacillaceae</taxon>
        <taxon>Schleiferilactobacillus</taxon>
    </lineage>
</organism>
<dbReference type="EMBL" id="KI271613">
    <property type="protein sequence ID" value="ERL63802.1"/>
    <property type="molecule type" value="Genomic_DNA"/>
</dbReference>
<keyword evidence="3" id="KW-1185">Reference proteome</keyword>
<dbReference type="Proteomes" id="UP000030647">
    <property type="component" value="Unassembled WGS sequence"/>
</dbReference>
<name>U4TQL3_9LACO</name>
<keyword evidence="1" id="KW-0812">Transmembrane</keyword>
<reference evidence="3" key="1">
    <citation type="journal article" date="2013" name="Genome Announc.">
        <title>Whole-Genome Sequencing of Lactobacillus shenzhenensis Strain LY-73T.</title>
        <authorList>
            <person name="Lin Z."/>
            <person name="Liu Z."/>
            <person name="Yang R."/>
            <person name="Zou Y."/>
            <person name="Wan D."/>
            <person name="Chen J."/>
            <person name="Guo M."/>
            <person name="Zhao J."/>
            <person name="Fang C."/>
            <person name="Yang R."/>
            <person name="Liu F."/>
        </authorList>
    </citation>
    <scope>NUCLEOTIDE SEQUENCE [LARGE SCALE GENOMIC DNA]</scope>
    <source>
        <strain evidence="3">LY-73</strain>
    </source>
</reference>
<feature type="transmembrane region" description="Helical" evidence="1">
    <location>
        <begin position="24"/>
        <end position="44"/>
    </location>
</feature>
<gene>
    <name evidence="2" type="ORF">L248_2162</name>
</gene>
<keyword evidence="1" id="KW-0472">Membrane</keyword>
<evidence type="ECO:0000313" key="3">
    <source>
        <dbReference type="Proteomes" id="UP000030647"/>
    </source>
</evidence>
<protein>
    <submittedName>
        <fullName evidence="2">Uncharacterized protein</fullName>
    </submittedName>
</protein>
<dbReference type="AlphaFoldDB" id="U4TQL3"/>
<sequence length="265" mass="28867">MTLKYGWDFPLLGRRKVASNMKHLKWLLVFVLTAVFMIFAAANLPMQVGASNTDSGSQSTGFVSNENDFTSWTPEQIAAFLNSGKQAQDANTTSSEFQALNKFVKVRNNQYSLEVPTQSGLSSALIAEAQQAISATNRAVSVGHLTIDPTTLVATDNSQFTIRSLAAMETRVIPWAVRVIFRANWAVSTFAATMILIAHYGGEAADYAYGLGNPYALIASIAGNLLANRAAIIGRDAASYNASHQNDKIREDIYITHDDLAVWHD</sequence>
<evidence type="ECO:0000256" key="1">
    <source>
        <dbReference type="SAM" id="Phobius"/>
    </source>
</evidence>
<accession>U4TQL3</accession>
<keyword evidence="1" id="KW-1133">Transmembrane helix</keyword>
<proteinExistence type="predicted"/>